<evidence type="ECO:0000256" key="3">
    <source>
        <dbReference type="ARBA" id="ARBA00022449"/>
    </source>
</evidence>
<comment type="caution">
    <text evidence="10">The sequence shown here is derived from an EMBL/GenBank/DDBJ whole genome shotgun (WGS) entry which is preliminary data.</text>
</comment>
<protein>
    <recommendedName>
        <fullName evidence="9">Sodium/calcium exchanger membrane region domain-containing protein</fullName>
    </recommendedName>
</protein>
<evidence type="ECO:0000256" key="1">
    <source>
        <dbReference type="ARBA" id="ARBA00004141"/>
    </source>
</evidence>
<evidence type="ECO:0000256" key="7">
    <source>
        <dbReference type="SAM" id="MobiDB-lite"/>
    </source>
</evidence>
<dbReference type="GO" id="GO:0008273">
    <property type="term" value="F:calcium, potassium:sodium antiporter activity"/>
    <property type="evidence" value="ECO:0007669"/>
    <property type="project" value="TreeGrafter"/>
</dbReference>
<keyword evidence="6 8" id="KW-0472">Membrane</keyword>
<dbReference type="Gene3D" id="1.20.1420.30">
    <property type="entry name" value="NCX, central ion-binding region"/>
    <property type="match status" value="1"/>
</dbReference>
<dbReference type="InterPro" id="IPR004481">
    <property type="entry name" value="K/Na/Ca-exchanger"/>
</dbReference>
<evidence type="ECO:0000259" key="9">
    <source>
        <dbReference type="Pfam" id="PF01699"/>
    </source>
</evidence>
<dbReference type="OrthoDB" id="2127281at2759"/>
<sequence length="420" mass="46340">MYFVLSESAEATEDNTSELSLFLSNSSSAEEDHDLLSNGYQATSSSARLLGRPSKSTKKYESNTGYDTMETDLSTHKQFEHSHENALIQVMCDTQTNSKSKSKTKKVAATQSPNQHSPCMVSKMPPNTHRRDGTTWGQGIASMEIATAVAPPAHRYEPANTRVWKWLESRWNKWMGQGARNFDPAELYVLGKYLGEKCTFPFRALFALTVPSLSITTNYDDIPNRRLAKIFAACILWLALLTFLVVDCANKIGTLTGKRERERERERERKGKKGRKQTHCHISLMILLNTGVCCGLTAQVMGLTLLAIGTSLPDCFSSVLVAKNGKGTMAVSSALGGNVFDIGICAGLSFFLKSLLSGGQPIRVEGGANYEAFMSALFLLLALLIFCMYHTNLELTKQCGYILLGSYVIFLLCFSVLLDL</sequence>
<feature type="transmembrane region" description="Helical" evidence="8">
    <location>
        <begin position="334"/>
        <end position="352"/>
    </location>
</feature>
<keyword evidence="3" id="KW-0813">Transport</keyword>
<feature type="transmembrane region" description="Helical" evidence="8">
    <location>
        <begin position="372"/>
        <end position="389"/>
    </location>
</feature>
<dbReference type="Proteomes" id="UP000023152">
    <property type="component" value="Unassembled WGS sequence"/>
</dbReference>
<gene>
    <name evidence="10" type="ORF">RFI_15208</name>
</gene>
<dbReference type="GO" id="GO:0005262">
    <property type="term" value="F:calcium channel activity"/>
    <property type="evidence" value="ECO:0007669"/>
    <property type="project" value="TreeGrafter"/>
</dbReference>
<feature type="transmembrane region" description="Helical" evidence="8">
    <location>
        <begin position="401"/>
        <end position="418"/>
    </location>
</feature>
<keyword evidence="5 8" id="KW-1133">Transmembrane helix</keyword>
<keyword evidence="3" id="KW-0050">Antiport</keyword>
<reference evidence="10 11" key="1">
    <citation type="journal article" date="2013" name="Curr. Biol.">
        <title>The Genome of the Foraminiferan Reticulomyxa filosa.</title>
        <authorList>
            <person name="Glockner G."/>
            <person name="Hulsmann N."/>
            <person name="Schleicher M."/>
            <person name="Noegel A.A."/>
            <person name="Eichinger L."/>
            <person name="Gallinger C."/>
            <person name="Pawlowski J."/>
            <person name="Sierra R."/>
            <person name="Euteneuer U."/>
            <person name="Pillet L."/>
            <person name="Moustafa A."/>
            <person name="Platzer M."/>
            <person name="Groth M."/>
            <person name="Szafranski K."/>
            <person name="Schliwa M."/>
        </authorList>
    </citation>
    <scope>NUCLEOTIDE SEQUENCE [LARGE SCALE GENOMIC DNA]</scope>
</reference>
<name>X6N7I8_RETFI</name>
<evidence type="ECO:0000313" key="10">
    <source>
        <dbReference type="EMBL" id="ETO21996.1"/>
    </source>
</evidence>
<dbReference type="PANTHER" id="PTHR10846">
    <property type="entry name" value="SODIUM/POTASSIUM/CALCIUM EXCHANGER"/>
    <property type="match status" value="1"/>
</dbReference>
<evidence type="ECO:0000256" key="2">
    <source>
        <dbReference type="ARBA" id="ARBA00005364"/>
    </source>
</evidence>
<proteinExistence type="inferred from homology"/>
<feature type="transmembrane region" description="Helical" evidence="8">
    <location>
        <begin position="278"/>
        <end position="298"/>
    </location>
</feature>
<dbReference type="AlphaFoldDB" id="X6N7I8"/>
<accession>X6N7I8</accession>
<feature type="region of interest" description="Disordered" evidence="7">
    <location>
        <begin position="44"/>
        <end position="67"/>
    </location>
</feature>
<evidence type="ECO:0000256" key="8">
    <source>
        <dbReference type="SAM" id="Phobius"/>
    </source>
</evidence>
<evidence type="ECO:0000256" key="4">
    <source>
        <dbReference type="ARBA" id="ARBA00022692"/>
    </source>
</evidence>
<keyword evidence="11" id="KW-1185">Reference proteome</keyword>
<comment type="similarity">
    <text evidence="2">Belongs to the Ca(2+):cation antiporter (CaCA) (TC 2.A.19) family. SLC24A subfamily.</text>
</comment>
<feature type="region of interest" description="Disordered" evidence="7">
    <location>
        <begin position="95"/>
        <end position="127"/>
    </location>
</feature>
<dbReference type="GO" id="GO:0006874">
    <property type="term" value="P:intracellular calcium ion homeostasis"/>
    <property type="evidence" value="ECO:0007669"/>
    <property type="project" value="TreeGrafter"/>
</dbReference>
<dbReference type="PANTHER" id="PTHR10846:SF8">
    <property type="entry name" value="INNER MEMBRANE PROTEIN YRBG"/>
    <property type="match status" value="1"/>
</dbReference>
<evidence type="ECO:0000256" key="5">
    <source>
        <dbReference type="ARBA" id="ARBA00022989"/>
    </source>
</evidence>
<dbReference type="EMBL" id="ASPP01011123">
    <property type="protein sequence ID" value="ETO21996.1"/>
    <property type="molecule type" value="Genomic_DNA"/>
</dbReference>
<organism evidence="10 11">
    <name type="scientific">Reticulomyxa filosa</name>
    <dbReference type="NCBI Taxonomy" id="46433"/>
    <lineage>
        <taxon>Eukaryota</taxon>
        <taxon>Sar</taxon>
        <taxon>Rhizaria</taxon>
        <taxon>Retaria</taxon>
        <taxon>Foraminifera</taxon>
        <taxon>Monothalamids</taxon>
        <taxon>Reticulomyxidae</taxon>
        <taxon>Reticulomyxa</taxon>
    </lineage>
</organism>
<feature type="domain" description="Sodium/calcium exchanger membrane region" evidence="9">
    <location>
        <begin position="230"/>
        <end position="414"/>
    </location>
</feature>
<evidence type="ECO:0000256" key="6">
    <source>
        <dbReference type="ARBA" id="ARBA00023136"/>
    </source>
</evidence>
<comment type="subcellular location">
    <subcellularLocation>
        <location evidence="1">Membrane</location>
        <topology evidence="1">Multi-pass membrane protein</topology>
    </subcellularLocation>
</comment>
<dbReference type="Pfam" id="PF01699">
    <property type="entry name" value="Na_Ca_ex"/>
    <property type="match status" value="1"/>
</dbReference>
<evidence type="ECO:0000313" key="11">
    <source>
        <dbReference type="Proteomes" id="UP000023152"/>
    </source>
</evidence>
<dbReference type="GO" id="GO:0005886">
    <property type="term" value="C:plasma membrane"/>
    <property type="evidence" value="ECO:0007669"/>
    <property type="project" value="TreeGrafter"/>
</dbReference>
<feature type="transmembrane region" description="Helical" evidence="8">
    <location>
        <begin position="230"/>
        <end position="257"/>
    </location>
</feature>
<keyword evidence="4 8" id="KW-0812">Transmembrane</keyword>
<dbReference type="InterPro" id="IPR004837">
    <property type="entry name" value="NaCa_Exmemb"/>
</dbReference>
<dbReference type="InterPro" id="IPR044880">
    <property type="entry name" value="NCX_ion-bd_dom_sf"/>
</dbReference>